<feature type="compositionally biased region" description="Low complexity" evidence="1">
    <location>
        <begin position="104"/>
        <end position="124"/>
    </location>
</feature>
<evidence type="ECO:0000313" key="3">
    <source>
        <dbReference type="EMBL" id="PWZ04058.1"/>
    </source>
</evidence>
<dbReference type="Proteomes" id="UP000251960">
    <property type="component" value="Unassembled WGS sequence"/>
</dbReference>
<dbReference type="AlphaFoldDB" id="A0A3L6D6R9"/>
<feature type="chain" id="PRO_5018069453" evidence="2">
    <location>
        <begin position="19"/>
        <end position="168"/>
    </location>
</feature>
<proteinExistence type="predicted"/>
<dbReference type="ExpressionAtlas" id="A0A3L6D6R9">
    <property type="expression patterns" value="baseline"/>
</dbReference>
<name>A0A3L6D6R9_MAIZE</name>
<feature type="signal peptide" evidence="2">
    <location>
        <begin position="1"/>
        <end position="18"/>
    </location>
</feature>
<reference evidence="3 4" key="1">
    <citation type="journal article" date="2018" name="Nat. Genet.">
        <title>Extensive intraspecific gene order and gene structural variations between Mo17 and other maize genomes.</title>
        <authorList>
            <person name="Sun S."/>
            <person name="Zhou Y."/>
            <person name="Chen J."/>
            <person name="Shi J."/>
            <person name="Zhao H."/>
            <person name="Zhao H."/>
            <person name="Song W."/>
            <person name="Zhang M."/>
            <person name="Cui Y."/>
            <person name="Dong X."/>
            <person name="Liu H."/>
            <person name="Ma X."/>
            <person name="Jiao Y."/>
            <person name="Wang B."/>
            <person name="Wei X."/>
            <person name="Stein J.C."/>
            <person name="Glaubitz J.C."/>
            <person name="Lu F."/>
            <person name="Yu G."/>
            <person name="Liang C."/>
            <person name="Fengler K."/>
            <person name="Li B."/>
            <person name="Rafalski A."/>
            <person name="Schnable P.S."/>
            <person name="Ware D.H."/>
            <person name="Buckler E.S."/>
            <person name="Lai J."/>
        </authorList>
    </citation>
    <scope>NUCLEOTIDE SEQUENCE [LARGE SCALE GENOMIC DNA]</scope>
    <source>
        <strain evidence="4">cv. Missouri 17</strain>
        <tissue evidence="3">Seedling</tissue>
    </source>
</reference>
<dbReference type="EMBL" id="NCVQ01001081">
    <property type="protein sequence ID" value="PWZ04058.1"/>
    <property type="molecule type" value="Genomic_DNA"/>
</dbReference>
<accession>A0A3L6D6R9</accession>
<feature type="region of interest" description="Disordered" evidence="1">
    <location>
        <begin position="99"/>
        <end position="127"/>
    </location>
</feature>
<gene>
    <name evidence="3" type="ORF">Zm00014a_025486</name>
</gene>
<evidence type="ECO:0000256" key="2">
    <source>
        <dbReference type="SAM" id="SignalP"/>
    </source>
</evidence>
<protein>
    <submittedName>
        <fullName evidence="3">Uncharacterized protein</fullName>
    </submittedName>
</protein>
<evidence type="ECO:0000256" key="1">
    <source>
        <dbReference type="SAM" id="MobiDB-lite"/>
    </source>
</evidence>
<organism evidence="3 4">
    <name type="scientific">Zea mays</name>
    <name type="common">Maize</name>
    <dbReference type="NCBI Taxonomy" id="4577"/>
    <lineage>
        <taxon>Eukaryota</taxon>
        <taxon>Viridiplantae</taxon>
        <taxon>Streptophyta</taxon>
        <taxon>Embryophyta</taxon>
        <taxon>Tracheophyta</taxon>
        <taxon>Spermatophyta</taxon>
        <taxon>Magnoliopsida</taxon>
        <taxon>Liliopsida</taxon>
        <taxon>Poales</taxon>
        <taxon>Poaceae</taxon>
        <taxon>PACMAD clade</taxon>
        <taxon>Panicoideae</taxon>
        <taxon>Andropogonodae</taxon>
        <taxon>Andropogoneae</taxon>
        <taxon>Tripsacinae</taxon>
        <taxon>Zea</taxon>
    </lineage>
</organism>
<evidence type="ECO:0000313" key="4">
    <source>
        <dbReference type="Proteomes" id="UP000251960"/>
    </source>
</evidence>
<comment type="caution">
    <text evidence="3">The sequence shown here is derived from an EMBL/GenBank/DDBJ whole genome shotgun (WGS) entry which is preliminary data.</text>
</comment>
<keyword evidence="2" id="KW-0732">Signal</keyword>
<sequence length="168" mass="18020">MACGWLHPVPAGAATVAALWPCFLSPVRQSFTKEVLASIYIYLFRGWAIRRTGCRWCLATVLLFPMSEFSTSASDEQLNQFQRWKLPLNAAKSQRESWNLADRSSSGSSEGVAAASRPADAPTAQSALPMTRSVDAVPGAPIVISGYWTGPGVDDGCGSVEAVLQRIA</sequence>